<keyword evidence="2" id="KW-0238">DNA-binding</keyword>
<proteinExistence type="predicted"/>
<evidence type="ECO:0000256" key="1">
    <source>
        <dbReference type="SAM" id="MobiDB-lite"/>
    </source>
</evidence>
<name>A0ABD7CB31_HELPX</name>
<evidence type="ECO:0000313" key="2">
    <source>
        <dbReference type="EMBL" id="QQW98966.1"/>
    </source>
</evidence>
<evidence type="ECO:0000313" key="3">
    <source>
        <dbReference type="Proteomes" id="UP000662764"/>
    </source>
</evidence>
<dbReference type="AlphaFoldDB" id="A0ABD7CB31"/>
<gene>
    <name evidence="2" type="ORF">HGK51_00915</name>
</gene>
<reference evidence="2 3" key="1">
    <citation type="journal article" date="2020" name="Front. Microbiol.">
        <title>Identification of New Helicobacter pylori Subpopulations in Native Americans and Mestizos From Peru.</title>
        <authorList>
            <person name="Gutierrez-Escobar A.J."/>
            <person name="Velapatino B."/>
            <person name="Borda V."/>
            <person name="Rabkin C.S."/>
            <person name="Tarazona-Santos E."/>
            <person name="Cabrera L."/>
            <person name="Cok J."/>
            <person name="Hooper C.C."/>
            <person name="Jahuira-Arias H."/>
            <person name="Herrera P."/>
            <person name="Noureen M."/>
            <person name="Wang D."/>
            <person name="Romero-Gallo J."/>
            <person name="Tran B."/>
            <person name="Peek R.M. Jr"/>
            <person name="Berg D.E."/>
            <person name="Gilman R.H."/>
            <person name="Camargo M.C."/>
        </authorList>
    </citation>
    <scope>NUCLEOTIDE SEQUENCE [LARGE SCALE GENOMIC DNA]</scope>
    <source>
        <strain evidence="2 3">ASHA-006</strain>
    </source>
</reference>
<dbReference type="RefSeq" id="WP_202170870.1">
    <property type="nucleotide sequence ID" value="NZ_CP051511.1"/>
</dbReference>
<organism evidence="2 3">
    <name type="scientific">Helicobacter pylori</name>
    <name type="common">Campylobacter pylori</name>
    <dbReference type="NCBI Taxonomy" id="210"/>
    <lineage>
        <taxon>Bacteria</taxon>
        <taxon>Pseudomonadati</taxon>
        <taxon>Campylobacterota</taxon>
        <taxon>Epsilonproteobacteria</taxon>
        <taxon>Campylobacterales</taxon>
        <taxon>Helicobacteraceae</taxon>
        <taxon>Helicobacter</taxon>
    </lineage>
</organism>
<dbReference type="Proteomes" id="UP000662764">
    <property type="component" value="Chromosome"/>
</dbReference>
<protein>
    <submittedName>
        <fullName evidence="2">DNA-binding protein</fullName>
    </submittedName>
</protein>
<sequence>MEEENKENELISKIDLKRAVREAYEDTLATQGEIAAKFNISRQTLNQWSKQGEWTSRKIFNEIRAMYETLGIGIRELAKKYKMNENYLRYIKTRQNWIKRRITKDLEEKEIKEILGDKLTEKNMDLFLDTKKEEVKETIKQSLEHLNLEPIVLEAITESTSDELLLKAMNTAYIKKQILFCAVVARGELIKMIKRASLTNNEKDSANIIVAAEKVSKLFIDAGVSLFGKEQIQVIESSNENNVAQMSMSDLLALANDSNNERADYNESGSGDSGSGYNESGSGDSGSG</sequence>
<dbReference type="Gene3D" id="1.10.10.60">
    <property type="entry name" value="Homeodomain-like"/>
    <property type="match status" value="1"/>
</dbReference>
<accession>A0ABD7CB31</accession>
<dbReference type="EMBL" id="CP051511">
    <property type="protein sequence ID" value="QQW98966.1"/>
    <property type="molecule type" value="Genomic_DNA"/>
</dbReference>
<feature type="compositionally biased region" description="Polar residues" evidence="1">
    <location>
        <begin position="267"/>
        <end position="282"/>
    </location>
</feature>
<feature type="region of interest" description="Disordered" evidence="1">
    <location>
        <begin position="261"/>
        <end position="288"/>
    </location>
</feature>
<dbReference type="GO" id="GO:0003677">
    <property type="term" value="F:DNA binding"/>
    <property type="evidence" value="ECO:0007669"/>
    <property type="project" value="UniProtKB-KW"/>
</dbReference>